<keyword evidence="2" id="KW-0812">Transmembrane</keyword>
<evidence type="ECO:0000256" key="1">
    <source>
        <dbReference type="SAM" id="MobiDB-lite"/>
    </source>
</evidence>
<dbReference type="EMBL" id="WTXG01000014">
    <property type="protein sequence ID" value="KAI0301626.1"/>
    <property type="molecule type" value="Genomic_DNA"/>
</dbReference>
<keyword evidence="2" id="KW-0472">Membrane</keyword>
<dbReference type="Proteomes" id="UP001203297">
    <property type="component" value="Unassembled WGS sequence"/>
</dbReference>
<evidence type="ECO:0000256" key="2">
    <source>
        <dbReference type="SAM" id="Phobius"/>
    </source>
</evidence>
<feature type="transmembrane region" description="Helical" evidence="2">
    <location>
        <begin position="33"/>
        <end position="53"/>
    </location>
</feature>
<reference evidence="3" key="1">
    <citation type="journal article" date="2022" name="New Phytol.">
        <title>Evolutionary transition to the ectomycorrhizal habit in the genomes of a hyperdiverse lineage of mushroom-forming fungi.</title>
        <authorList>
            <person name="Looney B."/>
            <person name="Miyauchi S."/>
            <person name="Morin E."/>
            <person name="Drula E."/>
            <person name="Courty P.E."/>
            <person name="Kohler A."/>
            <person name="Kuo A."/>
            <person name="LaButti K."/>
            <person name="Pangilinan J."/>
            <person name="Lipzen A."/>
            <person name="Riley R."/>
            <person name="Andreopoulos W."/>
            <person name="He G."/>
            <person name="Johnson J."/>
            <person name="Nolan M."/>
            <person name="Tritt A."/>
            <person name="Barry K.W."/>
            <person name="Grigoriev I.V."/>
            <person name="Nagy L.G."/>
            <person name="Hibbett D."/>
            <person name="Henrissat B."/>
            <person name="Matheny P.B."/>
            <person name="Labbe J."/>
            <person name="Martin F.M."/>
        </authorList>
    </citation>
    <scope>NUCLEOTIDE SEQUENCE</scope>
    <source>
        <strain evidence="3">BPL690</strain>
    </source>
</reference>
<accession>A0AAD4M5V2</accession>
<comment type="caution">
    <text evidence="3">The sequence shown here is derived from an EMBL/GenBank/DDBJ whole genome shotgun (WGS) entry which is preliminary data.</text>
</comment>
<name>A0AAD4M5V2_9AGAM</name>
<feature type="compositionally biased region" description="Polar residues" evidence="1">
    <location>
        <begin position="88"/>
        <end position="98"/>
    </location>
</feature>
<protein>
    <submittedName>
        <fullName evidence="3">Uncharacterized protein</fullName>
    </submittedName>
</protein>
<feature type="region of interest" description="Disordered" evidence="1">
    <location>
        <begin position="142"/>
        <end position="166"/>
    </location>
</feature>
<evidence type="ECO:0000313" key="3">
    <source>
        <dbReference type="EMBL" id="KAI0301626.1"/>
    </source>
</evidence>
<sequence>MSRSRTRNLAQQPHTNTNHVNPIPSLPSRPGRILLGSAAILGATFGGVWYYMIIKQSRKASREPGERGALPSWEYRILQAVNPVRDAGSSTTHQNARDASTVEPRTEPRTLPLDMPNSEPGRSQHHTFASGGTALCKENGAMMHPVPERGRGDDLVNAKKHPPYKD</sequence>
<feature type="compositionally biased region" description="Polar residues" evidence="1">
    <location>
        <begin position="7"/>
        <end position="20"/>
    </location>
</feature>
<keyword evidence="2" id="KW-1133">Transmembrane helix</keyword>
<feature type="compositionally biased region" description="Basic and acidic residues" evidence="1">
    <location>
        <begin position="146"/>
        <end position="166"/>
    </location>
</feature>
<feature type="region of interest" description="Disordered" evidence="1">
    <location>
        <begin position="1"/>
        <end position="25"/>
    </location>
</feature>
<evidence type="ECO:0000313" key="4">
    <source>
        <dbReference type="Proteomes" id="UP001203297"/>
    </source>
</evidence>
<keyword evidence="4" id="KW-1185">Reference proteome</keyword>
<proteinExistence type="predicted"/>
<dbReference type="AlphaFoldDB" id="A0AAD4M5V2"/>
<organism evidence="3 4">
    <name type="scientific">Multifurca ochricompacta</name>
    <dbReference type="NCBI Taxonomy" id="376703"/>
    <lineage>
        <taxon>Eukaryota</taxon>
        <taxon>Fungi</taxon>
        <taxon>Dikarya</taxon>
        <taxon>Basidiomycota</taxon>
        <taxon>Agaricomycotina</taxon>
        <taxon>Agaricomycetes</taxon>
        <taxon>Russulales</taxon>
        <taxon>Russulaceae</taxon>
        <taxon>Multifurca</taxon>
    </lineage>
</organism>
<feature type="region of interest" description="Disordered" evidence="1">
    <location>
        <begin position="85"/>
        <end position="125"/>
    </location>
</feature>
<gene>
    <name evidence="3" type="ORF">B0F90DRAFT_321501</name>
</gene>